<feature type="domain" description="Type ISP restriction-modification enzyme LLaBIII C-terminal specificity" evidence="1">
    <location>
        <begin position="10"/>
        <end position="69"/>
    </location>
</feature>
<protein>
    <recommendedName>
        <fullName evidence="1">Type ISP restriction-modification enzyme LLaBIII C-terminal specificity domain-containing protein</fullName>
    </recommendedName>
</protein>
<sequence>MPSQPIVAPTEHVYINTGQYFAPVPREVREYQLADYQVAEKWLKDRAGRQLSLDEIRTYCHFVTALHRTIAIQEEIDDLYPTVEEQVITLLTLPQPQVAS</sequence>
<dbReference type="Pfam" id="PF18135">
    <property type="entry name" value="Type_ISP_C"/>
    <property type="match status" value="1"/>
</dbReference>
<comment type="caution">
    <text evidence="2">The sequence shown here is derived from an EMBL/GenBank/DDBJ whole genome shotgun (WGS) entry which is preliminary data.</text>
</comment>
<organism evidence="2">
    <name type="scientific">Thermorudis peleae</name>
    <dbReference type="NCBI Taxonomy" id="1382356"/>
    <lineage>
        <taxon>Bacteria</taxon>
        <taxon>Pseudomonadati</taxon>
        <taxon>Thermomicrobiota</taxon>
        <taxon>Thermomicrobia</taxon>
        <taxon>Thermomicrobia incertae sedis</taxon>
        <taxon>Thermorudis</taxon>
    </lineage>
</organism>
<reference evidence="2" key="1">
    <citation type="journal article" date="2020" name="mSystems">
        <title>Genome- and Community-Level Interaction Insights into Carbon Utilization and Element Cycling Functions of Hydrothermarchaeota in Hydrothermal Sediment.</title>
        <authorList>
            <person name="Zhou Z."/>
            <person name="Liu Y."/>
            <person name="Xu W."/>
            <person name="Pan J."/>
            <person name="Luo Z.H."/>
            <person name="Li M."/>
        </authorList>
    </citation>
    <scope>NUCLEOTIDE SEQUENCE [LARGE SCALE GENOMIC DNA]</scope>
    <source>
        <strain evidence="2">SpSt-210</strain>
    </source>
</reference>
<dbReference type="EMBL" id="DSIY01000301">
    <property type="protein sequence ID" value="HEG92327.1"/>
    <property type="molecule type" value="Genomic_DNA"/>
</dbReference>
<evidence type="ECO:0000259" key="1">
    <source>
        <dbReference type="Pfam" id="PF18135"/>
    </source>
</evidence>
<name>A0A831TEF5_9BACT</name>
<accession>A0A831TEF5</accession>
<dbReference type="InterPro" id="IPR041635">
    <property type="entry name" value="Type_ISP_LLaBIII_C"/>
</dbReference>
<evidence type="ECO:0000313" key="2">
    <source>
        <dbReference type="EMBL" id="HEG92327.1"/>
    </source>
</evidence>
<gene>
    <name evidence="2" type="ORF">ENP34_12975</name>
</gene>
<dbReference type="AlphaFoldDB" id="A0A831TEF5"/>
<proteinExistence type="predicted"/>